<evidence type="ECO:0008006" key="3">
    <source>
        <dbReference type="Google" id="ProtNLM"/>
    </source>
</evidence>
<reference evidence="2" key="1">
    <citation type="submission" date="2016-10" db="EMBL/GenBank/DDBJ databases">
        <authorList>
            <person name="de Groot N.N."/>
        </authorList>
    </citation>
    <scope>NUCLEOTIDE SEQUENCE</scope>
</reference>
<protein>
    <recommendedName>
        <fullName evidence="3">Lipoprotein</fullName>
    </recommendedName>
</protein>
<dbReference type="EMBL" id="FPHM01000081">
    <property type="protein sequence ID" value="SFV63904.1"/>
    <property type="molecule type" value="Genomic_DNA"/>
</dbReference>
<organism evidence="2">
    <name type="scientific">hydrothermal vent metagenome</name>
    <dbReference type="NCBI Taxonomy" id="652676"/>
    <lineage>
        <taxon>unclassified sequences</taxon>
        <taxon>metagenomes</taxon>
        <taxon>ecological metagenomes</taxon>
    </lineage>
</organism>
<dbReference type="AlphaFoldDB" id="A0A1W1CDR4"/>
<feature type="region of interest" description="Disordered" evidence="1">
    <location>
        <begin position="23"/>
        <end position="58"/>
    </location>
</feature>
<gene>
    <name evidence="2" type="ORF">MNB_SV-13-1673</name>
</gene>
<accession>A0A1W1CDR4</accession>
<name>A0A1W1CDR4_9ZZZZ</name>
<sequence length="58" mass="6745">MKVISLFFSLFILFSACTSKPSPYTKEKNTEKKIQSNQSQALSAQDEYKRLQAKRQKE</sequence>
<dbReference type="PROSITE" id="PS51257">
    <property type="entry name" value="PROKAR_LIPOPROTEIN"/>
    <property type="match status" value="1"/>
</dbReference>
<evidence type="ECO:0000256" key="1">
    <source>
        <dbReference type="SAM" id="MobiDB-lite"/>
    </source>
</evidence>
<evidence type="ECO:0000313" key="2">
    <source>
        <dbReference type="EMBL" id="SFV63904.1"/>
    </source>
</evidence>
<feature type="compositionally biased region" description="Basic and acidic residues" evidence="1">
    <location>
        <begin position="25"/>
        <end position="34"/>
    </location>
</feature>
<proteinExistence type="predicted"/>